<dbReference type="GO" id="GO:0046872">
    <property type="term" value="F:metal ion binding"/>
    <property type="evidence" value="ECO:0007669"/>
    <property type="project" value="UniProtKB-KW"/>
</dbReference>
<keyword evidence="5" id="KW-1185">Reference proteome</keyword>
<reference evidence="4 5" key="1">
    <citation type="submission" date="2017-02" db="EMBL/GenBank/DDBJ databases">
        <title>Draft genome sequence of Moraxella pluranimalium CCUG 54913T type strain.</title>
        <authorList>
            <person name="Salva-Serra F."/>
            <person name="Engstrom-Jakobsson H."/>
            <person name="Thorell K."/>
            <person name="Jaen-Luchoro D."/>
            <person name="Gonzales-Siles L."/>
            <person name="Karlsson R."/>
            <person name="Yazdan S."/>
            <person name="Boulund F."/>
            <person name="Johnning A."/>
            <person name="Engstrand L."/>
            <person name="Kristiansson E."/>
            <person name="Moore E."/>
        </authorList>
    </citation>
    <scope>NUCLEOTIDE SEQUENCE [LARGE SCALE GENOMIC DNA]</scope>
    <source>
        <strain evidence="4 5">CCUG 54913</strain>
    </source>
</reference>
<dbReference type="GO" id="GO:0050570">
    <property type="term" value="F:4-hydroxythreonine-4-phosphate dehydrogenase activity"/>
    <property type="evidence" value="ECO:0007669"/>
    <property type="project" value="TreeGrafter"/>
</dbReference>
<dbReference type="EMBL" id="MUYU01000005">
    <property type="protein sequence ID" value="OOS26015.1"/>
    <property type="molecule type" value="Genomic_DNA"/>
</dbReference>
<evidence type="ECO:0000313" key="5">
    <source>
        <dbReference type="Proteomes" id="UP000189800"/>
    </source>
</evidence>
<dbReference type="PANTHER" id="PTHR30004:SF5">
    <property type="entry name" value="4-HYDROXYTHREONINE-4-PHOSPHATE DEHYDROGENASE"/>
    <property type="match status" value="1"/>
</dbReference>
<dbReference type="GO" id="GO:0008615">
    <property type="term" value="P:pyridoxine biosynthetic process"/>
    <property type="evidence" value="ECO:0007669"/>
    <property type="project" value="TreeGrafter"/>
</dbReference>
<comment type="caution">
    <text evidence="4">The sequence shown here is derived from an EMBL/GenBank/DDBJ whole genome shotgun (WGS) entry which is preliminary data.</text>
</comment>
<evidence type="ECO:0000256" key="3">
    <source>
        <dbReference type="ARBA" id="ARBA00023027"/>
    </source>
</evidence>
<proteinExistence type="predicted"/>
<organism evidence="4 5">
    <name type="scientific">Moraxella pluranimalium</name>
    <dbReference type="NCBI Taxonomy" id="470453"/>
    <lineage>
        <taxon>Bacteria</taxon>
        <taxon>Pseudomonadati</taxon>
        <taxon>Pseudomonadota</taxon>
        <taxon>Gammaproteobacteria</taxon>
        <taxon>Moraxellales</taxon>
        <taxon>Moraxellaceae</taxon>
        <taxon>Moraxella</taxon>
    </lineage>
</organism>
<gene>
    <name evidence="4" type="ORF">B0680_01150</name>
</gene>
<dbReference type="Gene3D" id="3.40.718.10">
    <property type="entry name" value="Isopropylmalate Dehydrogenase"/>
    <property type="match status" value="1"/>
</dbReference>
<sequence>MPNHTSDNDSTDAHSSIKPLLITTGEPAGIGMDIVIDVLCHHGDELGGSVLILADKVAFFERAAQLGMDKHTALTSMVVLDDLQTDQLDGDNLSHHLKASFDNHSKPTVYLMHIPCTDTVIASQLNPNNAKMVERQLSVAHRLASDGVVRAIITAPLQKSVMIDGGVQLDNGDLFSGHTEYFMHKAGCDKVVMMLANQAMKVALVTTHLPLRAVADAITTDEVASTVAITHHALKAQFGIPNPTILVCGLNPHAGESGHLGDEEMRIINPVLQQFRDDGMDISLAMPADTLFTRHHLSRCDAVIAMYHDQGLSPLKSHGFGDAVNITLGLPYVRTSVDHGTALDLAGTGQASSSSLLQAIAYALMMS</sequence>
<dbReference type="PANTHER" id="PTHR30004">
    <property type="entry name" value="4-HYDROXYTHREONINE-4-PHOSPHATE DEHYDROGENASE"/>
    <property type="match status" value="1"/>
</dbReference>
<name>A0A1T0CUI0_9GAMM</name>
<dbReference type="NCBIfam" id="TIGR00557">
    <property type="entry name" value="pdxA"/>
    <property type="match status" value="1"/>
</dbReference>
<keyword evidence="1" id="KW-0479">Metal-binding</keyword>
<dbReference type="Pfam" id="PF04166">
    <property type="entry name" value="PdxA"/>
    <property type="match status" value="1"/>
</dbReference>
<evidence type="ECO:0000256" key="2">
    <source>
        <dbReference type="ARBA" id="ARBA00023002"/>
    </source>
</evidence>
<dbReference type="AlphaFoldDB" id="A0A1T0CUI0"/>
<dbReference type="STRING" id="470453.B0680_01150"/>
<dbReference type="RefSeq" id="WP_078253231.1">
    <property type="nucleotide sequence ID" value="NZ_MUYU01000005.1"/>
</dbReference>
<dbReference type="GO" id="GO:0051287">
    <property type="term" value="F:NAD binding"/>
    <property type="evidence" value="ECO:0007669"/>
    <property type="project" value="InterPro"/>
</dbReference>
<dbReference type="SUPFAM" id="SSF53659">
    <property type="entry name" value="Isocitrate/Isopropylmalate dehydrogenase-like"/>
    <property type="match status" value="1"/>
</dbReference>
<keyword evidence="3" id="KW-0520">NAD</keyword>
<keyword evidence="2" id="KW-0560">Oxidoreductase</keyword>
<evidence type="ECO:0000313" key="4">
    <source>
        <dbReference type="EMBL" id="OOS26015.1"/>
    </source>
</evidence>
<dbReference type="Proteomes" id="UP000189800">
    <property type="component" value="Unassembled WGS sequence"/>
</dbReference>
<dbReference type="InterPro" id="IPR005255">
    <property type="entry name" value="PdxA_fam"/>
</dbReference>
<dbReference type="OrthoDB" id="9801783at2"/>
<dbReference type="GO" id="GO:0042823">
    <property type="term" value="P:pyridoxal phosphate biosynthetic process"/>
    <property type="evidence" value="ECO:0007669"/>
    <property type="project" value="TreeGrafter"/>
</dbReference>
<accession>A0A1T0CUI0</accession>
<evidence type="ECO:0000256" key="1">
    <source>
        <dbReference type="ARBA" id="ARBA00022723"/>
    </source>
</evidence>
<protein>
    <submittedName>
        <fullName evidence="4">4-hydroxythreonine-4-phosphate dehydrogenase PdxA</fullName>
    </submittedName>
</protein>